<proteinExistence type="predicted"/>
<organism evidence="3 4">
    <name type="scientific">Daucus carota subsp. sativus</name>
    <name type="common">Carrot</name>
    <dbReference type="NCBI Taxonomy" id="79200"/>
    <lineage>
        <taxon>Eukaryota</taxon>
        <taxon>Viridiplantae</taxon>
        <taxon>Streptophyta</taxon>
        <taxon>Embryophyta</taxon>
        <taxon>Tracheophyta</taxon>
        <taxon>Spermatophyta</taxon>
        <taxon>Magnoliopsida</taxon>
        <taxon>eudicotyledons</taxon>
        <taxon>Gunneridae</taxon>
        <taxon>Pentapetalae</taxon>
        <taxon>asterids</taxon>
        <taxon>campanulids</taxon>
        <taxon>Apiales</taxon>
        <taxon>Apiaceae</taxon>
        <taxon>Apioideae</taxon>
        <taxon>Scandiceae</taxon>
        <taxon>Daucinae</taxon>
        <taxon>Daucus</taxon>
        <taxon>Daucus sect. Daucus</taxon>
    </lineage>
</organism>
<evidence type="ECO:0000256" key="1">
    <source>
        <dbReference type="ARBA" id="ARBA00022737"/>
    </source>
</evidence>
<reference evidence="3" key="2">
    <citation type="submission" date="2022-03" db="EMBL/GenBank/DDBJ databases">
        <title>Draft title - Genomic analysis of global carrot germplasm unveils the trajectory of domestication and the origin of high carotenoid orange carrot.</title>
        <authorList>
            <person name="Iorizzo M."/>
            <person name="Ellison S."/>
            <person name="Senalik D."/>
            <person name="Macko-Podgorni A."/>
            <person name="Grzebelus D."/>
            <person name="Bostan H."/>
            <person name="Rolling W."/>
            <person name="Curaba J."/>
            <person name="Simon P."/>
        </authorList>
    </citation>
    <scope>NUCLEOTIDE SEQUENCE</scope>
    <source>
        <tissue evidence="3">Leaf</tissue>
    </source>
</reference>
<keyword evidence="1" id="KW-0677">Repeat</keyword>
<dbReference type="PANTHER" id="PTHR47003:SF3">
    <property type="entry name" value="SMALL RIBOSOMAL SUBUNIT PROTEIN MS81 (RPPR8)"/>
    <property type="match status" value="1"/>
</dbReference>
<dbReference type="InterPro" id="IPR011990">
    <property type="entry name" value="TPR-like_helical_dom_sf"/>
</dbReference>
<dbReference type="AlphaFoldDB" id="A0AAF0WGI3"/>
<accession>A0AAF0WGI3</accession>
<evidence type="ECO:0000313" key="3">
    <source>
        <dbReference type="EMBL" id="WOG89269.1"/>
    </source>
</evidence>
<dbReference type="Gene3D" id="1.25.40.10">
    <property type="entry name" value="Tetratricopeptide repeat domain"/>
    <property type="match status" value="3"/>
</dbReference>
<dbReference type="PROSITE" id="PS51375">
    <property type="entry name" value="PPR"/>
    <property type="match status" value="2"/>
</dbReference>
<gene>
    <name evidence="3" type="ORF">DCAR_0208506</name>
</gene>
<dbReference type="InterPro" id="IPR044578">
    <property type="entry name" value="BIR6-like"/>
</dbReference>
<name>A0AAF0WGI3_DAUCS</name>
<dbReference type="Pfam" id="PF01535">
    <property type="entry name" value="PPR"/>
    <property type="match status" value="4"/>
</dbReference>
<reference evidence="3" key="1">
    <citation type="journal article" date="2016" name="Nat. Genet.">
        <title>A high-quality carrot genome assembly provides new insights into carotenoid accumulation and asterid genome evolution.</title>
        <authorList>
            <person name="Iorizzo M."/>
            <person name="Ellison S."/>
            <person name="Senalik D."/>
            <person name="Zeng P."/>
            <person name="Satapoomin P."/>
            <person name="Huang J."/>
            <person name="Bowman M."/>
            <person name="Iovene M."/>
            <person name="Sanseverino W."/>
            <person name="Cavagnaro P."/>
            <person name="Yildiz M."/>
            <person name="Macko-Podgorni A."/>
            <person name="Moranska E."/>
            <person name="Grzebelus E."/>
            <person name="Grzebelus D."/>
            <person name="Ashrafi H."/>
            <person name="Zheng Z."/>
            <person name="Cheng S."/>
            <person name="Spooner D."/>
            <person name="Van Deynze A."/>
            <person name="Simon P."/>
        </authorList>
    </citation>
    <scope>NUCLEOTIDE SEQUENCE</scope>
    <source>
        <tissue evidence="3">Leaf</tissue>
    </source>
</reference>
<feature type="repeat" description="PPR" evidence="2">
    <location>
        <begin position="518"/>
        <end position="552"/>
    </location>
</feature>
<evidence type="ECO:0000313" key="4">
    <source>
        <dbReference type="Proteomes" id="UP000077755"/>
    </source>
</evidence>
<evidence type="ECO:0008006" key="5">
    <source>
        <dbReference type="Google" id="ProtNLM"/>
    </source>
</evidence>
<dbReference type="PANTHER" id="PTHR47003">
    <property type="entry name" value="OS01G0970900 PROTEIN"/>
    <property type="match status" value="1"/>
</dbReference>
<protein>
    <recommendedName>
        <fullName evidence="5">Pentacotripeptide-repeat region of PRORP domain-containing protein</fullName>
    </recommendedName>
</protein>
<dbReference type="Proteomes" id="UP000077755">
    <property type="component" value="Chromosome 2"/>
</dbReference>
<dbReference type="InterPro" id="IPR002885">
    <property type="entry name" value="PPR_rpt"/>
</dbReference>
<dbReference type="KEGG" id="dcr:108208990"/>
<evidence type="ECO:0000256" key="2">
    <source>
        <dbReference type="PROSITE-ProRule" id="PRU00708"/>
    </source>
</evidence>
<keyword evidence="4" id="KW-1185">Reference proteome</keyword>
<feature type="repeat" description="PPR" evidence="2">
    <location>
        <begin position="272"/>
        <end position="306"/>
    </location>
</feature>
<dbReference type="NCBIfam" id="TIGR00756">
    <property type="entry name" value="PPR"/>
    <property type="match status" value="1"/>
</dbReference>
<sequence length="642" mass="72396">MRNQWRLLLLRSRGNISRHSSQLIISPHQVHSSFLSRSIPSLPATKPLFQNPRFSSLRFFSSSEAAVAHKDSDQIAVVTDVFAKSLKIDEYKQELESNNVVVNHDLVLSVLQSPNTDVGVARRLFDWVSEVSNEKLSSKCYNYMLGILGENGLVKEFWELVGVMKSKGYGVNRGTVVRVSKKFEKDGLKGDLGKLEELFASGSTDNSFEKVCMRVSKAFEKNVWGDDVEKELMGVSYSNNLVAMVVEKLGLDPNKSLVFFRWVEESGLFKHDEWTYDMMARVLGREGYTDKFWRVVDEMRGAGYQMTSETYIHVFNQFMKKKLMQDAVMLYEFAMGGVNKPSVQDCTFLLRKIIVGDNPDMELFKRVVKAFTESGNVLTSSNLNTVLKSLTSFKDCTKILNAMEEGGLSLSDNLQSKIAFRLSSEGEKDEALEFIDRIEASGSDLNYQTWVSLVEGHYVAGHLDKASDCIRKMIEKEGPLSAGYPFGLLVTAYCSKNRSKDAFGLLAALVVDKQLKPQHTTYKALTRKLLVQGHFKEALNLLGLMKTQGFPPFLDPFLEYISKTGTVDDAIMLLKSMTVKRFPAKAVYLHLFEAYFKAGKHDEAQNFLSQCPRFIRNNADVLNLFYSKQTSKETVAECATTA</sequence>
<dbReference type="GO" id="GO:0008380">
    <property type="term" value="P:RNA splicing"/>
    <property type="evidence" value="ECO:0007669"/>
    <property type="project" value="InterPro"/>
</dbReference>
<dbReference type="EMBL" id="CP093344">
    <property type="protein sequence ID" value="WOG89269.1"/>
    <property type="molecule type" value="Genomic_DNA"/>
</dbReference>